<gene>
    <name evidence="2" type="ORF">ATI14_2785</name>
</gene>
<evidence type="ECO:0000256" key="1">
    <source>
        <dbReference type="SAM" id="MobiDB-lite"/>
    </source>
</evidence>
<proteinExistence type="predicted"/>
<feature type="region of interest" description="Disordered" evidence="1">
    <location>
        <begin position="1"/>
        <end position="33"/>
    </location>
</feature>
<dbReference type="GeneID" id="55845987"/>
<evidence type="ECO:0000313" key="2">
    <source>
        <dbReference type="EMBL" id="PKA75851.1"/>
    </source>
</evidence>
<evidence type="ECO:0000313" key="3">
    <source>
        <dbReference type="Proteomes" id="UP000232891"/>
    </source>
</evidence>
<reference evidence="2 3" key="1">
    <citation type="submission" date="2017-11" db="EMBL/GenBank/DDBJ databases">
        <title>Genome sequencing of a diverse group of Pseudomonas species.</title>
        <authorList>
            <person name="Loper J."/>
        </authorList>
    </citation>
    <scope>NUCLEOTIDE SEQUENCE [LARGE SCALE GENOMIC DNA]</scope>
    <source>
        <strain evidence="2 3">NCPPB 2192</strain>
    </source>
</reference>
<dbReference type="EMBL" id="PHHD01000001">
    <property type="protein sequence ID" value="PKA75851.1"/>
    <property type="molecule type" value="Genomic_DNA"/>
</dbReference>
<dbReference type="RefSeq" id="WP_231124360.1">
    <property type="nucleotide sequence ID" value="NZ_PHHD01000001.1"/>
</dbReference>
<name>A0ABX4QGD6_PSETO</name>
<sequence>MDIGAIGRMLGMARGQNGLDQSSLQRAQPQEKPEPDLIKRLMEMLSAGTGAQGGEGSAGSGCDECQKTPEELEQLAAGRKGMEAMMPGNDNGRQINA</sequence>
<dbReference type="Proteomes" id="UP000232891">
    <property type="component" value="Unassembled WGS sequence"/>
</dbReference>
<keyword evidence="3" id="KW-1185">Reference proteome</keyword>
<protein>
    <submittedName>
        <fullName evidence="2">Uncharacterized protein</fullName>
    </submittedName>
</protein>
<feature type="compositionally biased region" description="Polar residues" evidence="1">
    <location>
        <begin position="18"/>
        <end position="28"/>
    </location>
</feature>
<accession>A0ABX4QGD6</accession>
<organism evidence="2 3">
    <name type="scientific">Pseudomonas tolaasii NCPPB 2192</name>
    <dbReference type="NCBI Taxonomy" id="564423"/>
    <lineage>
        <taxon>Bacteria</taxon>
        <taxon>Pseudomonadati</taxon>
        <taxon>Pseudomonadota</taxon>
        <taxon>Gammaproteobacteria</taxon>
        <taxon>Pseudomonadales</taxon>
        <taxon>Pseudomonadaceae</taxon>
        <taxon>Pseudomonas</taxon>
    </lineage>
</organism>
<comment type="caution">
    <text evidence="2">The sequence shown here is derived from an EMBL/GenBank/DDBJ whole genome shotgun (WGS) entry which is preliminary data.</text>
</comment>